<evidence type="ECO:0000256" key="2">
    <source>
        <dbReference type="ARBA" id="ARBA00010450"/>
    </source>
</evidence>
<dbReference type="GO" id="GO:0006313">
    <property type="term" value="P:DNA transposition"/>
    <property type="evidence" value="ECO:0007669"/>
    <property type="project" value="UniProtKB-UniRule"/>
</dbReference>
<dbReference type="NCBIfam" id="NF001399">
    <property type="entry name" value="PRK00283.1"/>
    <property type="match status" value="1"/>
</dbReference>
<evidence type="ECO:0000259" key="12">
    <source>
        <dbReference type="PROSITE" id="PS51900"/>
    </source>
</evidence>
<sequence>MSQSAVAAANNPAPPLSFAVQPFLDHLRFERGLSEKTLEAYEHDILRMAVFARAKGRATPGDVTTSDLRNYFLLLKDLGLAPSSIGRNVSSLHTYFRFLLGENLVVADPSEGIATPKAWKKLPDVLSVAEMEALLDAPDLAHPLAWRDRAMLEFAYASGVRVSELTDLRIRNLYLDEEFASVFGKGAKERLVPIGRRAIGALSIYLRETRPVLDRGKGEGRVFLNARGGPLTRMGVWKILRQHVQTAGIEKRVSPHVLRHSFATHLLEGGADLVAVQEMLGHADIGTTQRYTHVDRTYLQQEHRSHHPRA</sequence>
<dbReference type="EMBL" id="CADCTV010000923">
    <property type="protein sequence ID" value="CAA9369086.1"/>
    <property type="molecule type" value="Genomic_DNA"/>
</dbReference>
<organism evidence="13">
    <name type="scientific">uncultured Gemmatimonadota bacterium</name>
    <dbReference type="NCBI Taxonomy" id="203437"/>
    <lineage>
        <taxon>Bacteria</taxon>
        <taxon>Pseudomonadati</taxon>
        <taxon>Gemmatimonadota</taxon>
        <taxon>environmental samples</taxon>
    </lineage>
</organism>
<dbReference type="GO" id="GO:0051301">
    <property type="term" value="P:cell division"/>
    <property type="evidence" value="ECO:0007669"/>
    <property type="project" value="UniProtKB-KW"/>
</dbReference>
<gene>
    <name evidence="10" type="primary">xerC</name>
    <name evidence="13" type="ORF">AVDCRST_MAG89-4402</name>
</gene>
<feature type="active site" description="O-(3'-phospho-DNA)-tyrosine intermediate" evidence="10">
    <location>
        <position position="291"/>
    </location>
</feature>
<dbReference type="InterPro" id="IPR013762">
    <property type="entry name" value="Integrase-like_cat_sf"/>
</dbReference>
<name>A0A6J4MU61_9BACT</name>
<dbReference type="Gene3D" id="1.10.150.130">
    <property type="match status" value="1"/>
</dbReference>
<dbReference type="GO" id="GO:0009037">
    <property type="term" value="F:tyrosine-based site-specific recombinase activity"/>
    <property type="evidence" value="ECO:0007669"/>
    <property type="project" value="UniProtKB-UniRule"/>
</dbReference>
<evidence type="ECO:0000256" key="4">
    <source>
        <dbReference type="ARBA" id="ARBA00022618"/>
    </source>
</evidence>
<feature type="active site" evidence="10">
    <location>
        <position position="259"/>
    </location>
</feature>
<evidence type="ECO:0000313" key="13">
    <source>
        <dbReference type="EMBL" id="CAA9369086.1"/>
    </source>
</evidence>
<dbReference type="CDD" id="cd00798">
    <property type="entry name" value="INT_XerDC_C"/>
    <property type="match status" value="1"/>
</dbReference>
<reference evidence="13" key="1">
    <citation type="submission" date="2020-02" db="EMBL/GenBank/DDBJ databases">
        <authorList>
            <person name="Meier V. D."/>
        </authorList>
    </citation>
    <scope>NUCLEOTIDE SEQUENCE</scope>
    <source>
        <strain evidence="13">AVDCRST_MAG89</strain>
    </source>
</reference>
<protein>
    <recommendedName>
        <fullName evidence="10">Tyrosine recombinase XerC</fullName>
    </recommendedName>
</protein>
<feature type="active site" evidence="10">
    <location>
        <position position="161"/>
    </location>
</feature>
<dbReference type="InterPro" id="IPR050090">
    <property type="entry name" value="Tyrosine_recombinase_XerCD"/>
</dbReference>
<keyword evidence="4 10" id="KW-0132">Cell division</keyword>
<evidence type="ECO:0000256" key="9">
    <source>
        <dbReference type="ARBA" id="ARBA00023306"/>
    </source>
</evidence>
<dbReference type="SUPFAM" id="SSF56349">
    <property type="entry name" value="DNA breaking-rejoining enzymes"/>
    <property type="match status" value="1"/>
</dbReference>
<keyword evidence="8 10" id="KW-0233">DNA recombination</keyword>
<dbReference type="Gene3D" id="1.10.443.10">
    <property type="entry name" value="Intergrase catalytic core"/>
    <property type="match status" value="1"/>
</dbReference>
<dbReference type="PANTHER" id="PTHR30349:SF81">
    <property type="entry name" value="TYROSINE RECOMBINASE XERC"/>
    <property type="match status" value="1"/>
</dbReference>
<comment type="similarity">
    <text evidence="10">Belongs to the 'phage' integrase family. XerC subfamily.</text>
</comment>
<feature type="domain" description="Core-binding (CB)" evidence="12">
    <location>
        <begin position="14"/>
        <end position="100"/>
    </location>
</feature>
<evidence type="ECO:0000256" key="8">
    <source>
        <dbReference type="ARBA" id="ARBA00023172"/>
    </source>
</evidence>
<dbReference type="HAMAP" id="MF_01808">
    <property type="entry name" value="Recomb_XerC_XerD"/>
    <property type="match status" value="1"/>
</dbReference>
<dbReference type="GO" id="GO:0007059">
    <property type="term" value="P:chromosome segregation"/>
    <property type="evidence" value="ECO:0007669"/>
    <property type="project" value="UniProtKB-UniRule"/>
</dbReference>
<dbReference type="InterPro" id="IPR004107">
    <property type="entry name" value="Integrase_SAM-like_N"/>
</dbReference>
<dbReference type="PROSITE" id="PS51900">
    <property type="entry name" value="CB"/>
    <property type="match status" value="1"/>
</dbReference>
<keyword evidence="9 10" id="KW-0131">Cell cycle</keyword>
<evidence type="ECO:0000256" key="3">
    <source>
        <dbReference type="ARBA" id="ARBA00022490"/>
    </source>
</evidence>
<feature type="active site" evidence="10">
    <location>
        <position position="185"/>
    </location>
</feature>
<evidence type="ECO:0000256" key="6">
    <source>
        <dbReference type="ARBA" id="ARBA00022908"/>
    </source>
</evidence>
<dbReference type="InterPro" id="IPR002104">
    <property type="entry name" value="Integrase_catalytic"/>
</dbReference>
<dbReference type="InterPro" id="IPR023009">
    <property type="entry name" value="Tyrosine_recombinase_XerC/XerD"/>
</dbReference>
<dbReference type="Pfam" id="PF02899">
    <property type="entry name" value="Phage_int_SAM_1"/>
    <property type="match status" value="1"/>
</dbReference>
<feature type="domain" description="Tyr recombinase" evidence="11">
    <location>
        <begin position="121"/>
        <end position="304"/>
    </location>
</feature>
<dbReference type="InterPro" id="IPR011932">
    <property type="entry name" value="Recomb_XerD"/>
</dbReference>
<feature type="active site" evidence="10">
    <location>
        <position position="282"/>
    </location>
</feature>
<dbReference type="GO" id="GO:0003677">
    <property type="term" value="F:DNA binding"/>
    <property type="evidence" value="ECO:0007669"/>
    <property type="project" value="UniProtKB-UniRule"/>
</dbReference>
<comment type="function">
    <text evidence="10">Site-specific tyrosine recombinase, which acts by catalyzing the cutting and rejoining of the recombining DNA molecules. The XerC-XerD complex is essential to convert dimers of the bacterial chromosome into monomers to permit their segregation at cell division. It also contributes to the segregational stability of plasmids.</text>
</comment>
<keyword evidence="3 10" id="KW-0963">Cytoplasm</keyword>
<evidence type="ECO:0000256" key="5">
    <source>
        <dbReference type="ARBA" id="ARBA00022829"/>
    </source>
</evidence>
<keyword evidence="6 10" id="KW-0229">DNA integration</keyword>
<dbReference type="Pfam" id="PF00589">
    <property type="entry name" value="Phage_integrase"/>
    <property type="match status" value="1"/>
</dbReference>
<dbReference type="InterPro" id="IPR011010">
    <property type="entry name" value="DNA_brk_join_enz"/>
</dbReference>
<evidence type="ECO:0000256" key="1">
    <source>
        <dbReference type="ARBA" id="ARBA00004496"/>
    </source>
</evidence>
<comment type="similarity">
    <text evidence="2">Belongs to the 'phage' integrase family. XerD subfamily.</text>
</comment>
<dbReference type="AlphaFoldDB" id="A0A6J4MU61"/>
<dbReference type="InterPro" id="IPR010998">
    <property type="entry name" value="Integrase_recombinase_N"/>
</dbReference>
<dbReference type="PROSITE" id="PS51898">
    <property type="entry name" value="TYR_RECOMBINASE"/>
    <property type="match status" value="1"/>
</dbReference>
<keyword evidence="5 10" id="KW-0159">Chromosome partition</keyword>
<evidence type="ECO:0000256" key="10">
    <source>
        <dbReference type="HAMAP-Rule" id="MF_01808"/>
    </source>
</evidence>
<feature type="active site" evidence="10">
    <location>
        <position position="256"/>
    </location>
</feature>
<dbReference type="NCBIfam" id="TIGR02225">
    <property type="entry name" value="recomb_XerD"/>
    <property type="match status" value="1"/>
</dbReference>
<comment type="subunit">
    <text evidence="10">Forms a cyclic heterotetrameric complex composed of two molecules of XerC and two molecules of XerD.</text>
</comment>
<evidence type="ECO:0000259" key="11">
    <source>
        <dbReference type="PROSITE" id="PS51898"/>
    </source>
</evidence>
<proteinExistence type="inferred from homology"/>
<keyword evidence="7 10" id="KW-0238">DNA-binding</keyword>
<accession>A0A6J4MU61</accession>
<dbReference type="PANTHER" id="PTHR30349">
    <property type="entry name" value="PHAGE INTEGRASE-RELATED"/>
    <property type="match status" value="1"/>
</dbReference>
<dbReference type="GO" id="GO:0005737">
    <property type="term" value="C:cytoplasm"/>
    <property type="evidence" value="ECO:0007669"/>
    <property type="project" value="UniProtKB-SubCell"/>
</dbReference>
<comment type="subcellular location">
    <subcellularLocation>
        <location evidence="1 10">Cytoplasm</location>
    </subcellularLocation>
</comment>
<evidence type="ECO:0000256" key="7">
    <source>
        <dbReference type="ARBA" id="ARBA00023125"/>
    </source>
</evidence>
<dbReference type="InterPro" id="IPR044068">
    <property type="entry name" value="CB"/>
</dbReference>